<accession>A0A1G7W234</accession>
<dbReference type="InterPro" id="IPR032710">
    <property type="entry name" value="NTF2-like_dom_sf"/>
</dbReference>
<dbReference type="STRING" id="405671.SAMN05421827_10968"/>
<keyword evidence="4" id="KW-1185">Reference proteome</keyword>
<name>A0A1G7W234_9SPHI</name>
<proteinExistence type="predicted"/>
<feature type="signal peptide" evidence="1">
    <location>
        <begin position="1"/>
        <end position="20"/>
    </location>
</feature>
<dbReference type="Pfam" id="PF14534">
    <property type="entry name" value="DUF4440"/>
    <property type="match status" value="1"/>
</dbReference>
<dbReference type="OrthoDB" id="5383110at2"/>
<evidence type="ECO:0000259" key="2">
    <source>
        <dbReference type="Pfam" id="PF14534"/>
    </source>
</evidence>
<feature type="chain" id="PRO_5011597479" description="DUF4440 domain-containing protein" evidence="1">
    <location>
        <begin position="21"/>
        <end position="145"/>
    </location>
</feature>
<keyword evidence="1" id="KW-0732">Signal</keyword>
<evidence type="ECO:0000313" key="3">
    <source>
        <dbReference type="EMBL" id="SDG66114.1"/>
    </source>
</evidence>
<sequence length="145" mass="16171">MIRKLLIFSCLVISTTFCYAQKANAEKEVNEAVDKLIGLMIHPDSLGLDKLLLNNLSYGHSSGKVQTKQEFMHSLLSGESDFLDDITLGDPKTIIQGNTALVRHKLMAQTNDKGVRGSVNLYILLIWSKEKEGWKLLGRQAVKVL</sequence>
<feature type="domain" description="DUF4440" evidence="2">
    <location>
        <begin position="40"/>
        <end position="136"/>
    </location>
</feature>
<dbReference type="EMBL" id="FNCH01000009">
    <property type="protein sequence ID" value="SDG66114.1"/>
    <property type="molecule type" value="Genomic_DNA"/>
</dbReference>
<evidence type="ECO:0000256" key="1">
    <source>
        <dbReference type="SAM" id="SignalP"/>
    </source>
</evidence>
<dbReference type="Proteomes" id="UP000199643">
    <property type="component" value="Unassembled WGS sequence"/>
</dbReference>
<organism evidence="3 4">
    <name type="scientific">Pedobacter terrae</name>
    <dbReference type="NCBI Taxonomy" id="405671"/>
    <lineage>
        <taxon>Bacteria</taxon>
        <taxon>Pseudomonadati</taxon>
        <taxon>Bacteroidota</taxon>
        <taxon>Sphingobacteriia</taxon>
        <taxon>Sphingobacteriales</taxon>
        <taxon>Sphingobacteriaceae</taxon>
        <taxon>Pedobacter</taxon>
    </lineage>
</organism>
<dbReference type="InterPro" id="IPR027843">
    <property type="entry name" value="DUF4440"/>
</dbReference>
<evidence type="ECO:0000313" key="4">
    <source>
        <dbReference type="Proteomes" id="UP000199643"/>
    </source>
</evidence>
<dbReference type="SUPFAM" id="SSF54427">
    <property type="entry name" value="NTF2-like"/>
    <property type="match status" value="1"/>
</dbReference>
<dbReference type="RefSeq" id="WP_090500448.1">
    <property type="nucleotide sequence ID" value="NZ_FNCH01000009.1"/>
</dbReference>
<gene>
    <name evidence="3" type="ORF">SAMN05421827_10968</name>
</gene>
<reference evidence="4" key="1">
    <citation type="submission" date="2016-10" db="EMBL/GenBank/DDBJ databases">
        <authorList>
            <person name="Varghese N."/>
            <person name="Submissions S."/>
        </authorList>
    </citation>
    <scope>NUCLEOTIDE SEQUENCE [LARGE SCALE GENOMIC DNA]</scope>
    <source>
        <strain evidence="4">DSM 17933</strain>
    </source>
</reference>
<dbReference type="Gene3D" id="3.10.450.50">
    <property type="match status" value="1"/>
</dbReference>
<dbReference type="AlphaFoldDB" id="A0A1G7W234"/>
<protein>
    <recommendedName>
        <fullName evidence="2">DUF4440 domain-containing protein</fullName>
    </recommendedName>
</protein>